<dbReference type="EMBL" id="CP000473">
    <property type="protein sequence ID" value="ABJ84141.1"/>
    <property type="molecule type" value="Genomic_DNA"/>
</dbReference>
<name>Q022F9_SOLUE</name>
<dbReference type="HOGENOM" id="CLU_1320206_0_0_0"/>
<comment type="similarity">
    <text evidence="1">Belongs to the sulfatase family.</text>
</comment>
<dbReference type="PROSITE" id="PS00149">
    <property type="entry name" value="SULFATASE_2"/>
    <property type="match status" value="1"/>
</dbReference>
<evidence type="ECO:0000313" key="3">
    <source>
        <dbReference type="EMBL" id="ABJ84141.1"/>
    </source>
</evidence>
<dbReference type="KEGG" id="sus:Acid_3164"/>
<dbReference type="eggNOG" id="COG3119">
    <property type="taxonomic scope" value="Bacteria"/>
</dbReference>
<dbReference type="Gene3D" id="3.40.720.10">
    <property type="entry name" value="Alkaline Phosphatase, subunit A"/>
    <property type="match status" value="1"/>
</dbReference>
<gene>
    <name evidence="3" type="ordered locus">Acid_3164</name>
</gene>
<evidence type="ECO:0000256" key="1">
    <source>
        <dbReference type="ARBA" id="ARBA00008779"/>
    </source>
</evidence>
<dbReference type="InterPro" id="IPR017850">
    <property type="entry name" value="Alkaline_phosphatase_core_sf"/>
</dbReference>
<dbReference type="AlphaFoldDB" id="Q022F9"/>
<accession>Q022F9</accession>
<dbReference type="SUPFAM" id="SSF53649">
    <property type="entry name" value="Alkaline phosphatase-like"/>
    <property type="match status" value="2"/>
</dbReference>
<proteinExistence type="inferred from homology"/>
<evidence type="ECO:0000256" key="2">
    <source>
        <dbReference type="ARBA" id="ARBA00022801"/>
    </source>
</evidence>
<organism evidence="3">
    <name type="scientific">Solibacter usitatus (strain Ellin6076)</name>
    <dbReference type="NCBI Taxonomy" id="234267"/>
    <lineage>
        <taxon>Bacteria</taxon>
        <taxon>Pseudomonadati</taxon>
        <taxon>Acidobacteriota</taxon>
        <taxon>Terriglobia</taxon>
        <taxon>Bryobacterales</taxon>
        <taxon>Solibacteraceae</taxon>
        <taxon>Candidatus Solibacter</taxon>
    </lineage>
</organism>
<dbReference type="InterPro" id="IPR024607">
    <property type="entry name" value="Sulfatase_CS"/>
</dbReference>
<reference evidence="3" key="1">
    <citation type="submission" date="2006-10" db="EMBL/GenBank/DDBJ databases">
        <title>Complete sequence of Solibacter usitatus Ellin6076.</title>
        <authorList>
            <consortium name="US DOE Joint Genome Institute"/>
            <person name="Copeland A."/>
            <person name="Lucas S."/>
            <person name="Lapidus A."/>
            <person name="Barry K."/>
            <person name="Detter J.C."/>
            <person name="Glavina del Rio T."/>
            <person name="Hammon N."/>
            <person name="Israni S."/>
            <person name="Dalin E."/>
            <person name="Tice H."/>
            <person name="Pitluck S."/>
            <person name="Thompson L.S."/>
            <person name="Brettin T."/>
            <person name="Bruce D."/>
            <person name="Han C."/>
            <person name="Tapia R."/>
            <person name="Gilna P."/>
            <person name="Schmutz J."/>
            <person name="Larimer F."/>
            <person name="Land M."/>
            <person name="Hauser L."/>
            <person name="Kyrpides N."/>
            <person name="Mikhailova N."/>
            <person name="Janssen P.H."/>
            <person name="Kuske C.R."/>
            <person name="Richardson P."/>
        </authorList>
    </citation>
    <scope>NUCLEOTIDE SEQUENCE</scope>
    <source>
        <strain evidence="3">Ellin6076</strain>
    </source>
</reference>
<protein>
    <recommendedName>
        <fullName evidence="4">Sulfatase N-terminal domain-containing protein</fullName>
    </recommendedName>
</protein>
<keyword evidence="2" id="KW-0378">Hydrolase</keyword>
<dbReference type="InParanoid" id="Q022F9"/>
<evidence type="ECO:0008006" key="4">
    <source>
        <dbReference type="Google" id="ProtNLM"/>
    </source>
</evidence>
<dbReference type="STRING" id="234267.Acid_3164"/>
<sequence>MYILADDLGGATCAATTRSQRCRRPIPTASRRRQGVLNGYDPNLIEPGRLTVPAILKSRGYYTAGIGKWHLELGDRPIPTTTSRCGQGRWITASTTISGSRRRWTWIPIPAMLRKKGKPLREAVVHHSNLGMFGIRQGNWKSEFGLGSGRFSDLRIEEPKPGAPKGQLYDLASDPAVQNALWLDRPAEVARLTALLEGYKQQAHSRTQ</sequence>
<dbReference type="GO" id="GO:0016787">
    <property type="term" value="F:hydrolase activity"/>
    <property type="evidence" value="ECO:0007669"/>
    <property type="project" value="UniProtKB-KW"/>
</dbReference>